<name>A0A1Y1WHU7_9FUNG</name>
<proteinExistence type="predicted"/>
<dbReference type="GeneID" id="63808849"/>
<reference evidence="1 2" key="1">
    <citation type="submission" date="2016-07" db="EMBL/GenBank/DDBJ databases">
        <title>Pervasive Adenine N6-methylation of Active Genes in Fungi.</title>
        <authorList>
            <consortium name="DOE Joint Genome Institute"/>
            <person name="Mondo S.J."/>
            <person name="Dannebaum R.O."/>
            <person name="Kuo R.C."/>
            <person name="Labutti K."/>
            <person name="Haridas S."/>
            <person name="Kuo A."/>
            <person name="Salamov A."/>
            <person name="Ahrendt S.R."/>
            <person name="Lipzen A."/>
            <person name="Sullivan W."/>
            <person name="Andreopoulos W.B."/>
            <person name="Clum A."/>
            <person name="Lindquist E."/>
            <person name="Daum C."/>
            <person name="Ramamoorthy G.K."/>
            <person name="Gryganskyi A."/>
            <person name="Culley D."/>
            <person name="Magnuson J.K."/>
            <person name="James T.Y."/>
            <person name="O'Malley M.A."/>
            <person name="Stajich J.E."/>
            <person name="Spatafora J.W."/>
            <person name="Visel A."/>
            <person name="Grigoriev I.V."/>
        </authorList>
    </citation>
    <scope>NUCLEOTIDE SEQUENCE [LARGE SCALE GENOMIC DNA]</scope>
    <source>
        <strain evidence="1 2">ATCC 12442</strain>
    </source>
</reference>
<evidence type="ECO:0000313" key="1">
    <source>
        <dbReference type="EMBL" id="ORX73093.1"/>
    </source>
</evidence>
<sequence>MRVTIRAFATIPTLRKHTFCRILFLSEPKEQGDKGTREQVSCLEYGQPAQTAGASDTLRYVVIVWPRIVHIPVRCPMCWQVVQINSAFVVCVVAAIVECCVVHIRGHDVVYNVRHIHHQVHHRIDKHAGYARRGWSFVDDGMRLCSVSAVSVGGDDPATFLKRLPALDGLDSDYLGAVIAVLAHCRKHYRTWCWRGCAQAQCHCAP</sequence>
<protein>
    <submittedName>
        <fullName evidence="1">Uncharacterized protein</fullName>
    </submittedName>
</protein>
<dbReference type="Proteomes" id="UP000193922">
    <property type="component" value="Unassembled WGS sequence"/>
</dbReference>
<organism evidence="1 2">
    <name type="scientific">Linderina pennispora</name>
    <dbReference type="NCBI Taxonomy" id="61395"/>
    <lineage>
        <taxon>Eukaryota</taxon>
        <taxon>Fungi</taxon>
        <taxon>Fungi incertae sedis</taxon>
        <taxon>Zoopagomycota</taxon>
        <taxon>Kickxellomycotina</taxon>
        <taxon>Kickxellomycetes</taxon>
        <taxon>Kickxellales</taxon>
        <taxon>Kickxellaceae</taxon>
        <taxon>Linderina</taxon>
    </lineage>
</organism>
<comment type="caution">
    <text evidence="1">The sequence shown here is derived from an EMBL/GenBank/DDBJ whole genome shotgun (WGS) entry which is preliminary data.</text>
</comment>
<keyword evidence="2" id="KW-1185">Reference proteome</keyword>
<dbReference type="RefSeq" id="XP_040746433.1">
    <property type="nucleotide sequence ID" value="XM_040892201.1"/>
</dbReference>
<evidence type="ECO:0000313" key="2">
    <source>
        <dbReference type="Proteomes" id="UP000193922"/>
    </source>
</evidence>
<accession>A0A1Y1WHU7</accession>
<dbReference type="EMBL" id="MCFD01000002">
    <property type="protein sequence ID" value="ORX73093.1"/>
    <property type="molecule type" value="Genomic_DNA"/>
</dbReference>
<dbReference type="AlphaFoldDB" id="A0A1Y1WHU7"/>
<gene>
    <name evidence="1" type="ORF">DL89DRAFT_87949</name>
</gene>